<evidence type="ECO:0000256" key="1">
    <source>
        <dbReference type="SAM" id="Phobius"/>
    </source>
</evidence>
<feature type="transmembrane region" description="Helical" evidence="1">
    <location>
        <begin position="67"/>
        <end position="86"/>
    </location>
</feature>
<accession>A0A562E6H4</accession>
<dbReference type="Proteomes" id="UP000317573">
    <property type="component" value="Unassembled WGS sequence"/>
</dbReference>
<proteinExistence type="predicted"/>
<gene>
    <name evidence="2" type="ORF">L618_001800000130</name>
</gene>
<sequence length="161" mass="17570">MTVRTEIRTTKRRPNLVQALTLGACLQILCIALPLLDVWMIGSIEQHVQNAYPEWGPDNVNLDRNAIAGYLVIVGVLGLAGWLGALWSAKKDVAVRAVVTTLFVVGTCVLLFDVGYAGEHYNPIVPLWLGITLLVIPLLPGITAVMAAWVLPPIERANRHD</sequence>
<name>A0A562E6H4_RHORH</name>
<feature type="transmembrane region" description="Helical" evidence="1">
    <location>
        <begin position="124"/>
        <end position="151"/>
    </location>
</feature>
<dbReference type="AlphaFoldDB" id="A0A562E6H4"/>
<dbReference type="RefSeq" id="WP_026061573.1">
    <property type="nucleotide sequence ID" value="NZ_VLJT01000015.1"/>
</dbReference>
<evidence type="ECO:0000313" key="3">
    <source>
        <dbReference type="Proteomes" id="UP000317573"/>
    </source>
</evidence>
<evidence type="ECO:0000313" key="2">
    <source>
        <dbReference type="EMBL" id="TWH17722.1"/>
    </source>
</evidence>
<feature type="transmembrane region" description="Helical" evidence="1">
    <location>
        <begin position="20"/>
        <end position="42"/>
    </location>
</feature>
<dbReference type="PROSITE" id="PS51257">
    <property type="entry name" value="PROKAR_LIPOPROTEIN"/>
    <property type="match status" value="1"/>
</dbReference>
<keyword evidence="1" id="KW-1133">Transmembrane helix</keyword>
<dbReference type="EMBL" id="VLJT01000015">
    <property type="protein sequence ID" value="TWH17722.1"/>
    <property type="molecule type" value="Genomic_DNA"/>
</dbReference>
<feature type="transmembrane region" description="Helical" evidence="1">
    <location>
        <begin position="93"/>
        <end position="112"/>
    </location>
</feature>
<reference evidence="2 3" key="1">
    <citation type="submission" date="2019-07" db="EMBL/GenBank/DDBJ databases">
        <title>Genome sequencing of lignin-degrading bacterial isolates.</title>
        <authorList>
            <person name="Gladden J."/>
        </authorList>
    </citation>
    <scope>NUCLEOTIDE SEQUENCE [LARGE SCALE GENOMIC DNA]</scope>
    <source>
        <strain evidence="2 3">J45</strain>
    </source>
</reference>
<keyword evidence="1" id="KW-0812">Transmembrane</keyword>
<protein>
    <submittedName>
        <fullName evidence="2">Uncharacterized protein</fullName>
    </submittedName>
</protein>
<comment type="caution">
    <text evidence="2">The sequence shown here is derived from an EMBL/GenBank/DDBJ whole genome shotgun (WGS) entry which is preliminary data.</text>
</comment>
<organism evidence="2 3">
    <name type="scientific">Rhodococcus rhodochrous J45</name>
    <dbReference type="NCBI Taxonomy" id="935266"/>
    <lineage>
        <taxon>Bacteria</taxon>
        <taxon>Bacillati</taxon>
        <taxon>Actinomycetota</taxon>
        <taxon>Actinomycetes</taxon>
        <taxon>Mycobacteriales</taxon>
        <taxon>Nocardiaceae</taxon>
        <taxon>Rhodococcus</taxon>
    </lineage>
</organism>
<keyword evidence="1" id="KW-0472">Membrane</keyword>